<evidence type="ECO:0000313" key="2">
    <source>
        <dbReference type="EMBL" id="CDU25317.1"/>
    </source>
</evidence>
<feature type="compositionally biased region" description="Polar residues" evidence="1">
    <location>
        <begin position="180"/>
        <end position="190"/>
    </location>
</feature>
<evidence type="ECO:0000256" key="1">
    <source>
        <dbReference type="SAM" id="MobiDB-lite"/>
    </source>
</evidence>
<name>A0A127ZI53_9BASI</name>
<feature type="region of interest" description="Disordered" evidence="1">
    <location>
        <begin position="115"/>
        <end position="143"/>
    </location>
</feature>
<protein>
    <submittedName>
        <fullName evidence="2">Uncharacterized protein</fullName>
    </submittedName>
</protein>
<feature type="region of interest" description="Disordered" evidence="1">
    <location>
        <begin position="180"/>
        <end position="203"/>
    </location>
</feature>
<gene>
    <name evidence="2" type="ORF">SPSC_05151</name>
</gene>
<reference evidence="2" key="1">
    <citation type="submission" date="2014-06" db="EMBL/GenBank/DDBJ databases">
        <authorList>
            <person name="Ju J."/>
            <person name="Zhang J."/>
        </authorList>
    </citation>
    <scope>NUCLEOTIDE SEQUENCE</scope>
    <source>
        <strain evidence="2">SscI8</strain>
    </source>
</reference>
<dbReference type="EMBL" id="LK056684">
    <property type="protein sequence ID" value="CDU25317.1"/>
    <property type="molecule type" value="Genomic_DNA"/>
</dbReference>
<sequence>MSANGNGPDAAASTAMQPGIFQFGSLRFTYTPAWSRQPITAQMDEPPAHSKTPFATEPKAIHTVTLPSVLPTSNRLGPEHERVNPFLAALSQSHLAPLQTPGLIRLNAALHSNPNSAPRFEGLNAGKRSRSTPPPSTTSRQAAQLNPYVDSFDMPSIAGLSLADQRVNAHQVIPPAIATSSPVAARTQSPDWPLDPMTTGRDAASARDETLVEHLRRRRAPPPQGVWQDPYYIFARFGKAGEVTPLVITENEHVRQSLISEKVAKRLREQRHGWKGRRQGHPDNRWIIANVSWPYNATHPDARPNGSLDYFFTKQIRFLVVPKIEMTNGIILARDELEGRNLKVTKGPFRPCLAVDGRRELGILLHSFPMDTLNATATDQPFRRLCHLAEFAATRKLQKKRRQSFHHLIAEESREYKLRDQAQRSRGKRQRNSVDTEQASLE</sequence>
<feature type="region of interest" description="Disordered" evidence="1">
    <location>
        <begin position="416"/>
        <end position="442"/>
    </location>
</feature>
<organism evidence="2">
    <name type="scientific">Sporisorium scitamineum</name>
    <dbReference type="NCBI Taxonomy" id="49012"/>
    <lineage>
        <taxon>Eukaryota</taxon>
        <taxon>Fungi</taxon>
        <taxon>Dikarya</taxon>
        <taxon>Basidiomycota</taxon>
        <taxon>Ustilaginomycotina</taxon>
        <taxon>Ustilaginomycetes</taxon>
        <taxon>Ustilaginales</taxon>
        <taxon>Ustilaginaceae</taxon>
        <taxon>Sporisorium</taxon>
    </lineage>
</organism>
<feature type="compositionally biased region" description="Polar residues" evidence="1">
    <location>
        <begin position="433"/>
        <end position="442"/>
    </location>
</feature>
<dbReference type="OrthoDB" id="2556815at2759"/>
<dbReference type="AlphaFoldDB" id="A0A127ZI53"/>
<accession>A0A127ZI53</accession>
<proteinExistence type="predicted"/>